<dbReference type="GO" id="GO:0042910">
    <property type="term" value="F:xenobiotic transmembrane transporter activity"/>
    <property type="evidence" value="ECO:0007669"/>
    <property type="project" value="InterPro"/>
</dbReference>
<dbReference type="AlphaFoldDB" id="A0A136PXA2"/>
<dbReference type="GO" id="GO:1990961">
    <property type="term" value="P:xenobiotic detoxification by transmembrane export across the plasma membrane"/>
    <property type="evidence" value="ECO:0007669"/>
    <property type="project" value="InterPro"/>
</dbReference>
<evidence type="ECO:0000313" key="11">
    <source>
        <dbReference type="Proteomes" id="UP000070620"/>
    </source>
</evidence>
<accession>A0A136PXA2</accession>
<dbReference type="EMBL" id="LRQV01000009">
    <property type="protein sequence ID" value="KXK63100.1"/>
    <property type="molecule type" value="Genomic_DNA"/>
</dbReference>
<feature type="transmembrane region" description="Helical" evidence="8">
    <location>
        <begin position="297"/>
        <end position="314"/>
    </location>
</feature>
<gene>
    <name evidence="10" type="ORF">AWW66_04750</name>
</gene>
<protein>
    <recommendedName>
        <fullName evidence="9">Major facilitator superfamily (MFS) profile domain-containing protein</fullName>
    </recommendedName>
</protein>
<dbReference type="InterPro" id="IPR011701">
    <property type="entry name" value="MFS"/>
</dbReference>
<dbReference type="PANTHER" id="PTHR42718:SF9">
    <property type="entry name" value="MAJOR FACILITATOR SUPERFAMILY MULTIDRUG TRANSPORTER MFSC"/>
    <property type="match status" value="1"/>
</dbReference>
<proteinExistence type="inferred from homology"/>
<keyword evidence="4" id="KW-1003">Cell membrane</keyword>
<dbReference type="PROSITE" id="PS50850">
    <property type="entry name" value="MFS"/>
    <property type="match status" value="1"/>
</dbReference>
<dbReference type="Gene3D" id="1.20.1720.10">
    <property type="entry name" value="Multidrug resistance protein D"/>
    <property type="match status" value="1"/>
</dbReference>
<keyword evidence="5 8" id="KW-0812">Transmembrane</keyword>
<sequence length="414" mass="42145">MSTTQQSAVRPDPAGPQSPVRAPSLVALVFLLGVGPFATDTYIAALPDLQRSLSTSAAVAQLTLTAFVVGLAAGQLLLGPLSDAWGRRRLLLVGCALFALLSVVCALAPNGPVLVTARLLQGVVAGGGVALARATVTDTHRGDRAAATFGLISSITFLSPVVAPAVGGLILAHGTWRTVFAALAGLGVAMFVAVLLGIRETLPRHRRQPAGLRQTGARMADLARDWAFMRHVVLVCLATGGFFIYIGGSSFVLQSAFDVSPSTYTVVFATNAAAMAGAGLLFRLLVLRVGAVRLRTVGVVASTVAALGLLGAALADPATVPLAVPWALLCVVVGGMGFTMPATTALAQEAGRRSAGTAAALQGGLSFLTGALVTPLTGIFGYDSLLPMAASMSVFFVAAAVLLYLVRPRPAPAA</sequence>
<evidence type="ECO:0000256" key="7">
    <source>
        <dbReference type="ARBA" id="ARBA00023136"/>
    </source>
</evidence>
<evidence type="ECO:0000256" key="2">
    <source>
        <dbReference type="ARBA" id="ARBA00006236"/>
    </source>
</evidence>
<keyword evidence="7 8" id="KW-0472">Membrane</keyword>
<evidence type="ECO:0000256" key="8">
    <source>
        <dbReference type="SAM" id="Phobius"/>
    </source>
</evidence>
<dbReference type="PROSITE" id="PS00216">
    <property type="entry name" value="SUGAR_TRANSPORT_1"/>
    <property type="match status" value="1"/>
</dbReference>
<feature type="transmembrane region" description="Helical" evidence="8">
    <location>
        <begin position="266"/>
        <end position="285"/>
    </location>
</feature>
<dbReference type="Proteomes" id="UP000070620">
    <property type="component" value="Unassembled WGS sequence"/>
</dbReference>
<dbReference type="InterPro" id="IPR005829">
    <property type="entry name" value="Sugar_transporter_CS"/>
</dbReference>
<dbReference type="PANTHER" id="PTHR42718">
    <property type="entry name" value="MAJOR FACILITATOR SUPERFAMILY MULTIDRUG TRANSPORTER MFSC"/>
    <property type="match status" value="1"/>
</dbReference>
<dbReference type="CDD" id="cd17320">
    <property type="entry name" value="MFS_MdfA_MDR_like"/>
    <property type="match status" value="1"/>
</dbReference>
<feature type="domain" description="Major facilitator superfamily (MFS) profile" evidence="9">
    <location>
        <begin position="24"/>
        <end position="411"/>
    </location>
</feature>
<evidence type="ECO:0000256" key="3">
    <source>
        <dbReference type="ARBA" id="ARBA00022448"/>
    </source>
</evidence>
<evidence type="ECO:0000256" key="1">
    <source>
        <dbReference type="ARBA" id="ARBA00004651"/>
    </source>
</evidence>
<feature type="transmembrane region" description="Helical" evidence="8">
    <location>
        <begin position="115"/>
        <end position="136"/>
    </location>
</feature>
<dbReference type="GO" id="GO:0005886">
    <property type="term" value="C:plasma membrane"/>
    <property type="evidence" value="ECO:0007669"/>
    <property type="project" value="UniProtKB-SubCell"/>
</dbReference>
<organism evidence="10 11">
    <name type="scientific">Micromonospora rosaria</name>
    <dbReference type="NCBI Taxonomy" id="47874"/>
    <lineage>
        <taxon>Bacteria</taxon>
        <taxon>Bacillati</taxon>
        <taxon>Actinomycetota</taxon>
        <taxon>Actinomycetes</taxon>
        <taxon>Micromonosporales</taxon>
        <taxon>Micromonosporaceae</taxon>
        <taxon>Micromonospora</taxon>
    </lineage>
</organism>
<comment type="caution">
    <text evidence="10">The sequence shown here is derived from an EMBL/GenBank/DDBJ whole genome shotgun (WGS) entry which is preliminary data.</text>
</comment>
<comment type="similarity">
    <text evidence="2">Belongs to the major facilitator superfamily. Bcr/CmlA family.</text>
</comment>
<feature type="transmembrane region" description="Helical" evidence="8">
    <location>
        <begin position="148"/>
        <end position="172"/>
    </location>
</feature>
<feature type="transmembrane region" description="Helical" evidence="8">
    <location>
        <begin position="178"/>
        <end position="198"/>
    </location>
</feature>
<feature type="transmembrane region" description="Helical" evidence="8">
    <location>
        <begin position="359"/>
        <end position="382"/>
    </location>
</feature>
<comment type="subcellular location">
    <subcellularLocation>
        <location evidence="1">Cell membrane</location>
        <topology evidence="1">Multi-pass membrane protein</topology>
    </subcellularLocation>
</comment>
<feature type="transmembrane region" description="Helical" evidence="8">
    <location>
        <begin position="326"/>
        <end position="347"/>
    </location>
</feature>
<keyword evidence="6 8" id="KW-1133">Transmembrane helix</keyword>
<evidence type="ECO:0000256" key="6">
    <source>
        <dbReference type="ARBA" id="ARBA00022989"/>
    </source>
</evidence>
<keyword evidence="11" id="KW-1185">Reference proteome</keyword>
<dbReference type="NCBIfam" id="TIGR00710">
    <property type="entry name" value="efflux_Bcr_CflA"/>
    <property type="match status" value="1"/>
</dbReference>
<evidence type="ECO:0000256" key="4">
    <source>
        <dbReference type="ARBA" id="ARBA00022475"/>
    </source>
</evidence>
<dbReference type="InterPro" id="IPR036259">
    <property type="entry name" value="MFS_trans_sf"/>
</dbReference>
<dbReference type="SUPFAM" id="SSF103473">
    <property type="entry name" value="MFS general substrate transporter"/>
    <property type="match status" value="1"/>
</dbReference>
<feature type="transmembrane region" description="Helical" evidence="8">
    <location>
        <begin position="20"/>
        <end position="38"/>
    </location>
</feature>
<keyword evidence="3" id="KW-0813">Transport</keyword>
<feature type="transmembrane region" description="Helical" evidence="8">
    <location>
        <begin position="228"/>
        <end position="246"/>
    </location>
</feature>
<evidence type="ECO:0000313" key="10">
    <source>
        <dbReference type="EMBL" id="KXK63100.1"/>
    </source>
</evidence>
<feature type="transmembrane region" description="Helical" evidence="8">
    <location>
        <begin position="58"/>
        <end position="78"/>
    </location>
</feature>
<dbReference type="RefSeq" id="WP_169807055.1">
    <property type="nucleotide sequence ID" value="NZ_JBIUBN010000001.1"/>
</dbReference>
<name>A0A136PXA2_9ACTN</name>
<dbReference type="InterPro" id="IPR004812">
    <property type="entry name" value="Efflux_drug-R_Bcr/CmlA"/>
</dbReference>
<reference evidence="10 11" key="1">
    <citation type="submission" date="2016-01" db="EMBL/GenBank/DDBJ databases">
        <title>Whole genome sequence and analysis of Micromonospora rosaria DSM 803, which can produce antibacterial substance rosamicin.</title>
        <authorList>
            <person name="Yang H."/>
            <person name="He X."/>
            <person name="Zhu D."/>
        </authorList>
    </citation>
    <scope>NUCLEOTIDE SEQUENCE [LARGE SCALE GENOMIC DNA]</scope>
    <source>
        <strain evidence="10 11">DSM 803</strain>
    </source>
</reference>
<feature type="transmembrane region" description="Helical" evidence="8">
    <location>
        <begin position="388"/>
        <end position="406"/>
    </location>
</feature>
<feature type="transmembrane region" description="Helical" evidence="8">
    <location>
        <begin position="90"/>
        <end position="109"/>
    </location>
</feature>
<dbReference type="InterPro" id="IPR020846">
    <property type="entry name" value="MFS_dom"/>
</dbReference>
<evidence type="ECO:0000256" key="5">
    <source>
        <dbReference type="ARBA" id="ARBA00022692"/>
    </source>
</evidence>
<dbReference type="Pfam" id="PF07690">
    <property type="entry name" value="MFS_1"/>
    <property type="match status" value="1"/>
</dbReference>
<evidence type="ECO:0000259" key="9">
    <source>
        <dbReference type="PROSITE" id="PS50850"/>
    </source>
</evidence>